<keyword evidence="1" id="KW-0472">Membrane</keyword>
<evidence type="ECO:0000256" key="1">
    <source>
        <dbReference type="SAM" id="Phobius"/>
    </source>
</evidence>
<dbReference type="RefSeq" id="WP_007080774.1">
    <property type="nucleotide sequence ID" value="NZ_AJXU01000028.1"/>
</dbReference>
<keyword evidence="1" id="KW-1133">Transmembrane helix</keyword>
<dbReference type="AlphaFoldDB" id="I4VSS7"/>
<evidence type="ECO:0000313" key="3">
    <source>
        <dbReference type="Proteomes" id="UP000004210"/>
    </source>
</evidence>
<dbReference type="PATRIC" id="fig|1163408.3.peg.1166"/>
<organism evidence="2 3">
    <name type="scientific">Rhodanobacter fulvus Jip2</name>
    <dbReference type="NCBI Taxonomy" id="1163408"/>
    <lineage>
        <taxon>Bacteria</taxon>
        <taxon>Pseudomonadati</taxon>
        <taxon>Pseudomonadota</taxon>
        <taxon>Gammaproteobacteria</taxon>
        <taxon>Lysobacterales</taxon>
        <taxon>Rhodanobacteraceae</taxon>
        <taxon>Rhodanobacter</taxon>
    </lineage>
</organism>
<proteinExistence type="predicted"/>
<dbReference type="EMBL" id="AJXU01000028">
    <property type="protein sequence ID" value="EIL90268.1"/>
    <property type="molecule type" value="Genomic_DNA"/>
</dbReference>
<feature type="transmembrane region" description="Helical" evidence="1">
    <location>
        <begin position="36"/>
        <end position="57"/>
    </location>
</feature>
<comment type="caution">
    <text evidence="2">The sequence shown here is derived from an EMBL/GenBank/DDBJ whole genome shotgun (WGS) entry which is preliminary data.</text>
</comment>
<keyword evidence="3" id="KW-1185">Reference proteome</keyword>
<accession>I4VSS7</accession>
<reference evidence="2 3" key="1">
    <citation type="journal article" date="2012" name="J. Bacteriol.">
        <title>Genome sequences for six rhodanobacter strains, isolated from soils and the terrestrial subsurface, with variable denitrification capabilities.</title>
        <authorList>
            <person name="Kostka J.E."/>
            <person name="Green S.J."/>
            <person name="Rishishwar L."/>
            <person name="Prakash O."/>
            <person name="Katz L.S."/>
            <person name="Marino-Ramirez L."/>
            <person name="Jordan I.K."/>
            <person name="Munk C."/>
            <person name="Ivanova N."/>
            <person name="Mikhailova N."/>
            <person name="Watson D.B."/>
            <person name="Brown S.D."/>
            <person name="Palumbo A.V."/>
            <person name="Brooks S.C."/>
        </authorList>
    </citation>
    <scope>NUCLEOTIDE SEQUENCE [LARGE SCALE GENOMIC DNA]</scope>
    <source>
        <strain evidence="3">Jip2T</strain>
    </source>
</reference>
<keyword evidence="1" id="KW-0812">Transmembrane</keyword>
<dbReference type="OrthoDB" id="9958233at2"/>
<sequence length="60" mass="6736">MNASRPAVVETTTQQGRTLAPEGSLRRDCAVYFRDLAMASIVFLPFWTLPHALRLLIVPH</sequence>
<dbReference type="STRING" id="1163408.UU9_05669"/>
<name>I4VSS7_9GAMM</name>
<gene>
    <name evidence="2" type="ORF">UU9_05669</name>
</gene>
<dbReference type="Proteomes" id="UP000004210">
    <property type="component" value="Unassembled WGS sequence"/>
</dbReference>
<protein>
    <submittedName>
        <fullName evidence="2">Uncharacterized protein</fullName>
    </submittedName>
</protein>
<evidence type="ECO:0000313" key="2">
    <source>
        <dbReference type="EMBL" id="EIL90268.1"/>
    </source>
</evidence>